<reference evidence="1" key="2">
    <citation type="submission" date="2022-05" db="EMBL/GenBank/DDBJ databases">
        <authorList>
            <person name="Kunte H.-J."/>
        </authorList>
    </citation>
    <scope>NUCLEOTIDE SEQUENCE</scope>
    <source>
        <strain evidence="1">G5</strain>
    </source>
</reference>
<evidence type="ECO:0000313" key="1">
    <source>
        <dbReference type="EMBL" id="URF03544.1"/>
    </source>
</evidence>
<dbReference type="RefSeq" id="WP_250024778.1">
    <property type="nucleotide sequence ID" value="NZ_CP097330.1"/>
</dbReference>
<accession>A0AAE9HWU3</accession>
<dbReference type="EMBL" id="CP097330">
    <property type="protein sequence ID" value="URF03544.1"/>
    <property type="molecule type" value="Genomic_DNA"/>
</dbReference>
<dbReference type="Proteomes" id="UP001056132">
    <property type="component" value="Chromosome 1"/>
</dbReference>
<protein>
    <recommendedName>
        <fullName evidence="3">OmpA-like domain-containing protein</fullName>
    </recommendedName>
</protein>
<evidence type="ECO:0000313" key="2">
    <source>
        <dbReference type="Proteomes" id="UP001056132"/>
    </source>
</evidence>
<evidence type="ECO:0008006" key="3">
    <source>
        <dbReference type="Google" id="ProtNLM"/>
    </source>
</evidence>
<organism evidence="1 2">
    <name type="scientific">Cupriavidus campinensis</name>
    <dbReference type="NCBI Taxonomy" id="151783"/>
    <lineage>
        <taxon>Bacteria</taxon>
        <taxon>Pseudomonadati</taxon>
        <taxon>Pseudomonadota</taxon>
        <taxon>Betaproteobacteria</taxon>
        <taxon>Burkholderiales</taxon>
        <taxon>Burkholderiaceae</taxon>
        <taxon>Cupriavidus</taxon>
    </lineage>
</organism>
<dbReference type="KEGG" id="ccam:M5D45_13600"/>
<name>A0AAE9HWU3_9BURK</name>
<proteinExistence type="predicted"/>
<dbReference type="AlphaFoldDB" id="A0AAE9HWU3"/>
<reference evidence="1" key="1">
    <citation type="journal article" date="2022" name="Microbiol. Resour. Announc.">
        <title>Genome Sequence of Cupriavidus campinensis Strain G5, a Member of a Bacterial Consortium Capable of Polyethylene Degradation.</title>
        <authorList>
            <person name="Schneider B."/>
            <person name="Pfeiffer F."/>
            <person name="Dyall-Smith M."/>
            <person name="Kunte H.J."/>
        </authorList>
    </citation>
    <scope>NUCLEOTIDE SEQUENCE</scope>
    <source>
        <strain evidence="1">G5</strain>
    </source>
</reference>
<gene>
    <name evidence="1" type="ORF">M5D45_13600</name>
</gene>
<sequence>MKQNDAPNARPCRHILHADPPLYVFVTYCPQHCQPDFVRASCEAIDETYHGRPGNALTLTSVDVKPAQGQHKADHRDTATASADHVTLIGPNMTNEAPSRLRAPGIPHASRTQTTWRGMLSCMARSLIALALVCGSAIALACKPGEQFNARFFTEADQLAGAEAGRLGAWVAEMQRSYPKRDLFILVSYVKERGASEAIAERRADWIKDFLVSMGEEPKTIVYGGATVRLNPTGRDYSGATDSSVAIEFGPGCPNRCCKAKSE</sequence>